<evidence type="ECO:0000256" key="5">
    <source>
        <dbReference type="ARBA" id="ARBA00022695"/>
    </source>
</evidence>
<sequence>MGVSEIIPYFLTTILDIAIVSFVIYKLLVLIRGSRAESLLKGVVILLLANALAKALGLNTVSWLLKQSMTFLAVALPIVFQPELRRALEQLGRGSLFKTTLTETDEKQLRQTIEILTNAALKLSEQKIGALVVVERNTGLNEYIETGVKIDAELSAELLTNIFIPKSPLHDGAVIIREGRIAAAACFLPLSSNDFPLKNLGTRHRAGLGLSEETDAVVLIVSEETGVISLAVEGKLYRYLSREELSRKLVENLLFYRESGKNWGL</sequence>
<name>A0A1L8CSN4_9THEO</name>
<evidence type="ECO:0000256" key="1">
    <source>
        <dbReference type="ARBA" id="ARBA00000877"/>
    </source>
</evidence>
<dbReference type="Pfam" id="PF02457">
    <property type="entry name" value="DAC"/>
    <property type="match status" value="1"/>
</dbReference>
<evidence type="ECO:0000256" key="7">
    <source>
        <dbReference type="ARBA" id="ARBA00022840"/>
    </source>
</evidence>
<keyword evidence="6 10" id="KW-0547">Nucleotide-binding</keyword>
<evidence type="ECO:0000256" key="9">
    <source>
        <dbReference type="ARBA" id="ARBA00023136"/>
    </source>
</evidence>
<keyword evidence="5 10" id="KW-0548">Nucleotidyltransferase</keyword>
<dbReference type="GO" id="GO:0004016">
    <property type="term" value="F:adenylate cyclase activity"/>
    <property type="evidence" value="ECO:0007669"/>
    <property type="project" value="UniProtKB-UniRule"/>
</dbReference>
<dbReference type="EC" id="2.7.7.85" evidence="10"/>
<evidence type="ECO:0000313" key="12">
    <source>
        <dbReference type="EMBL" id="GAV21829.1"/>
    </source>
</evidence>
<dbReference type="AlphaFoldDB" id="A0A1L8CSN4"/>
<keyword evidence="13" id="KW-1185">Reference proteome</keyword>
<keyword evidence="9 10" id="KW-0472">Membrane</keyword>
<comment type="similarity">
    <text evidence="10">Belongs to the adenylate cyclase family. DacA/CdaA subfamily.</text>
</comment>
<comment type="catalytic activity">
    <reaction evidence="1 10">
        <text>2 ATP = 3',3'-c-di-AMP + 2 diphosphate</text>
        <dbReference type="Rhea" id="RHEA:35655"/>
        <dbReference type="ChEBI" id="CHEBI:30616"/>
        <dbReference type="ChEBI" id="CHEBI:33019"/>
        <dbReference type="ChEBI" id="CHEBI:71500"/>
        <dbReference type="EC" id="2.7.7.85"/>
    </reaction>
</comment>
<dbReference type="OrthoDB" id="9807385at2"/>
<dbReference type="PROSITE" id="PS51794">
    <property type="entry name" value="DAC"/>
    <property type="match status" value="1"/>
</dbReference>
<evidence type="ECO:0000256" key="4">
    <source>
        <dbReference type="ARBA" id="ARBA00022692"/>
    </source>
</evidence>
<comment type="caution">
    <text evidence="10">Lacks conserved residue(s) required for the propagation of feature annotation.</text>
</comment>
<dbReference type="InterPro" id="IPR036888">
    <property type="entry name" value="DNA_integrity_DisA_N_sf"/>
</dbReference>
<dbReference type="Proteomes" id="UP000187485">
    <property type="component" value="Unassembled WGS sequence"/>
</dbReference>
<evidence type="ECO:0000256" key="3">
    <source>
        <dbReference type="ARBA" id="ARBA00022679"/>
    </source>
</evidence>
<dbReference type="InterPro" id="IPR003390">
    <property type="entry name" value="DNA_integrity_scan_DisA_N"/>
</dbReference>
<keyword evidence="3 10" id="KW-0808">Transferase</keyword>
<dbReference type="Gene3D" id="3.40.1700.10">
    <property type="entry name" value="DNA integrity scanning protein, DisA, N-terminal domain"/>
    <property type="match status" value="1"/>
</dbReference>
<dbReference type="PANTHER" id="PTHR34185">
    <property type="entry name" value="DIADENYLATE CYCLASE"/>
    <property type="match status" value="1"/>
</dbReference>
<accession>A0A1L8CSN4</accession>
<proteinExistence type="inferred from homology"/>
<keyword evidence="4 10" id="KW-0812">Transmembrane</keyword>
<dbReference type="Pfam" id="PF19293">
    <property type="entry name" value="CdaA_N"/>
    <property type="match status" value="1"/>
</dbReference>
<keyword evidence="2 10" id="KW-1003">Cell membrane</keyword>
<feature type="domain" description="DAC" evidence="11">
    <location>
        <begin position="81"/>
        <end position="242"/>
    </location>
</feature>
<dbReference type="InterPro" id="IPR050338">
    <property type="entry name" value="DisA"/>
</dbReference>
<dbReference type="RefSeq" id="WP_075858278.1">
    <property type="nucleotide sequence ID" value="NZ_BDJK01000006.1"/>
</dbReference>
<dbReference type="InterPro" id="IPR045585">
    <property type="entry name" value="CdaA_N"/>
</dbReference>
<dbReference type="GO" id="GO:0005524">
    <property type="term" value="F:ATP binding"/>
    <property type="evidence" value="ECO:0007669"/>
    <property type="project" value="UniProtKB-UniRule"/>
</dbReference>
<keyword evidence="7 10" id="KW-0067">ATP-binding</keyword>
<evidence type="ECO:0000313" key="13">
    <source>
        <dbReference type="Proteomes" id="UP000187485"/>
    </source>
</evidence>
<protein>
    <recommendedName>
        <fullName evidence="10">Diadenylate cyclase</fullName>
        <shortName evidence="10">DAC</shortName>
        <ecNumber evidence="10">2.7.7.85</ecNumber>
    </recommendedName>
    <alternativeName>
        <fullName evidence="10">Cyclic-di-AMP synthase</fullName>
        <shortName evidence="10">c-di-AMP synthase</shortName>
    </alternativeName>
</protein>
<feature type="transmembrane region" description="Helical" evidence="10">
    <location>
        <begin position="6"/>
        <end position="27"/>
    </location>
</feature>
<dbReference type="InterPro" id="IPR034701">
    <property type="entry name" value="CdaA"/>
</dbReference>
<comment type="function">
    <text evidence="10">Catalyzes the condensation of 2 ATP molecules into cyclic di-AMP (c-di-AMP), a second messenger used to regulate differing processes in different bacteria.</text>
</comment>
<dbReference type="NCBIfam" id="TIGR00159">
    <property type="entry name" value="diadenylate cyclase CdaA"/>
    <property type="match status" value="1"/>
</dbReference>
<evidence type="ECO:0000256" key="2">
    <source>
        <dbReference type="ARBA" id="ARBA00022475"/>
    </source>
</evidence>
<dbReference type="InterPro" id="IPR014046">
    <property type="entry name" value="C-di-AMP_synthase"/>
</dbReference>
<evidence type="ECO:0000256" key="6">
    <source>
        <dbReference type="ARBA" id="ARBA00022741"/>
    </source>
</evidence>
<dbReference type="SUPFAM" id="SSF143597">
    <property type="entry name" value="YojJ-like"/>
    <property type="match status" value="1"/>
</dbReference>
<feature type="transmembrane region" description="Helical" evidence="10">
    <location>
        <begin position="39"/>
        <end position="57"/>
    </location>
</feature>
<dbReference type="EMBL" id="BDJK01000006">
    <property type="protein sequence ID" value="GAV21829.1"/>
    <property type="molecule type" value="Genomic_DNA"/>
</dbReference>
<gene>
    <name evidence="10" type="primary">dacA</name>
    <name evidence="12" type="ORF">cpu_03390</name>
</gene>
<evidence type="ECO:0000256" key="8">
    <source>
        <dbReference type="ARBA" id="ARBA00022989"/>
    </source>
</evidence>
<dbReference type="HAMAP" id="MF_01499">
    <property type="entry name" value="DacA"/>
    <property type="match status" value="1"/>
</dbReference>
<comment type="caution">
    <text evidence="12">The sequence shown here is derived from an EMBL/GenBank/DDBJ whole genome shotgun (WGS) entry which is preliminary data.</text>
</comment>
<dbReference type="GO" id="GO:0006171">
    <property type="term" value="P:cAMP biosynthetic process"/>
    <property type="evidence" value="ECO:0007669"/>
    <property type="project" value="InterPro"/>
</dbReference>
<dbReference type="FunFam" id="3.40.1700.10:FF:000002">
    <property type="entry name" value="Diadenylate cyclase"/>
    <property type="match status" value="1"/>
</dbReference>
<organism evidence="12 13">
    <name type="scientific">Carboxydothermus pertinax</name>
    <dbReference type="NCBI Taxonomy" id="870242"/>
    <lineage>
        <taxon>Bacteria</taxon>
        <taxon>Bacillati</taxon>
        <taxon>Bacillota</taxon>
        <taxon>Clostridia</taxon>
        <taxon>Thermoanaerobacterales</taxon>
        <taxon>Thermoanaerobacteraceae</taxon>
        <taxon>Carboxydothermus</taxon>
    </lineage>
</organism>
<reference evidence="13" key="1">
    <citation type="submission" date="2016-12" db="EMBL/GenBank/DDBJ databases">
        <title>Draft Genome Sequences od Carboxydothermus pertinax and islandicus, Hydrogenogenic Carboxydotrophic Bacteria.</title>
        <authorList>
            <person name="Fukuyama Y."/>
            <person name="Ohmae K."/>
            <person name="Yoneda Y."/>
            <person name="Yoshida T."/>
            <person name="Sako Y."/>
        </authorList>
    </citation>
    <scope>NUCLEOTIDE SEQUENCE [LARGE SCALE GENOMIC DNA]</scope>
    <source>
        <strain evidence="13">Ug1</strain>
    </source>
</reference>
<dbReference type="GO" id="GO:0106408">
    <property type="term" value="F:diadenylate cyclase activity"/>
    <property type="evidence" value="ECO:0007669"/>
    <property type="project" value="UniProtKB-EC"/>
</dbReference>
<evidence type="ECO:0000256" key="10">
    <source>
        <dbReference type="HAMAP-Rule" id="MF_01499"/>
    </source>
</evidence>
<dbReference type="PIRSF" id="PIRSF004793">
    <property type="entry name" value="UCP004793"/>
    <property type="match status" value="1"/>
</dbReference>
<dbReference type="PANTHER" id="PTHR34185:SF1">
    <property type="entry name" value="DIADENYLATE CYCLASE"/>
    <property type="match status" value="1"/>
</dbReference>
<dbReference type="STRING" id="870242.cpu_03390"/>
<comment type="subunit">
    <text evidence="10">Probably a homodimer.</text>
</comment>
<keyword evidence="8 10" id="KW-1133">Transmembrane helix</keyword>
<evidence type="ECO:0000259" key="11">
    <source>
        <dbReference type="PROSITE" id="PS51794"/>
    </source>
</evidence>